<evidence type="ECO:0000313" key="1">
    <source>
        <dbReference type="EMBL" id="KAI3816362.1"/>
    </source>
</evidence>
<gene>
    <name evidence="1" type="ORF">L1987_16055</name>
</gene>
<keyword evidence="2" id="KW-1185">Reference proteome</keyword>
<dbReference type="Proteomes" id="UP001056120">
    <property type="component" value="Linkage Group LG05"/>
</dbReference>
<sequence length="225" mass="24705">MNVYSLHKSCILLPNALFLPQPSSISMAPKRRKKTGLTRMDAALDQMSSLGFSKQLVRKTVGNLLKVYGDYGWKFIEEDGYKVLLDVILEEQETTQAHNLLKDASSAKVALEDVSFSGNDKASLTYYNAESSEVPLLSIEGPGDQECWKIADVDKIDLHSSSFGTGGDNSANKVNLQISENTPLSGCSCNAVLAPLCFYPFQECQVHSGARTRYSAIILEEGWLV</sequence>
<name>A0ACB9J8A5_9ASTR</name>
<protein>
    <submittedName>
        <fullName evidence="1">Uncharacterized protein</fullName>
    </submittedName>
</protein>
<accession>A0ACB9J8A5</accession>
<proteinExistence type="predicted"/>
<reference evidence="2" key="1">
    <citation type="journal article" date="2022" name="Mol. Ecol. Resour.">
        <title>The genomes of chicory, endive, great burdock and yacon provide insights into Asteraceae palaeo-polyploidization history and plant inulin production.</title>
        <authorList>
            <person name="Fan W."/>
            <person name="Wang S."/>
            <person name="Wang H."/>
            <person name="Wang A."/>
            <person name="Jiang F."/>
            <person name="Liu H."/>
            <person name="Zhao H."/>
            <person name="Xu D."/>
            <person name="Zhang Y."/>
        </authorList>
    </citation>
    <scope>NUCLEOTIDE SEQUENCE [LARGE SCALE GENOMIC DNA]</scope>
    <source>
        <strain evidence="2">cv. Yunnan</strain>
    </source>
</reference>
<organism evidence="1 2">
    <name type="scientific">Smallanthus sonchifolius</name>
    <dbReference type="NCBI Taxonomy" id="185202"/>
    <lineage>
        <taxon>Eukaryota</taxon>
        <taxon>Viridiplantae</taxon>
        <taxon>Streptophyta</taxon>
        <taxon>Embryophyta</taxon>
        <taxon>Tracheophyta</taxon>
        <taxon>Spermatophyta</taxon>
        <taxon>Magnoliopsida</taxon>
        <taxon>eudicotyledons</taxon>
        <taxon>Gunneridae</taxon>
        <taxon>Pentapetalae</taxon>
        <taxon>asterids</taxon>
        <taxon>campanulids</taxon>
        <taxon>Asterales</taxon>
        <taxon>Asteraceae</taxon>
        <taxon>Asteroideae</taxon>
        <taxon>Heliantheae alliance</taxon>
        <taxon>Millerieae</taxon>
        <taxon>Smallanthus</taxon>
    </lineage>
</organism>
<dbReference type="EMBL" id="CM042022">
    <property type="protein sequence ID" value="KAI3816362.1"/>
    <property type="molecule type" value="Genomic_DNA"/>
</dbReference>
<reference evidence="1 2" key="2">
    <citation type="journal article" date="2022" name="Mol. Ecol. Resour.">
        <title>The genomes of chicory, endive, great burdock and yacon provide insights into Asteraceae paleo-polyploidization history and plant inulin production.</title>
        <authorList>
            <person name="Fan W."/>
            <person name="Wang S."/>
            <person name="Wang H."/>
            <person name="Wang A."/>
            <person name="Jiang F."/>
            <person name="Liu H."/>
            <person name="Zhao H."/>
            <person name="Xu D."/>
            <person name="Zhang Y."/>
        </authorList>
    </citation>
    <scope>NUCLEOTIDE SEQUENCE [LARGE SCALE GENOMIC DNA]</scope>
    <source>
        <strain evidence="2">cv. Yunnan</strain>
        <tissue evidence="1">Leaves</tissue>
    </source>
</reference>
<evidence type="ECO:0000313" key="2">
    <source>
        <dbReference type="Proteomes" id="UP001056120"/>
    </source>
</evidence>
<comment type="caution">
    <text evidence="1">The sequence shown here is derived from an EMBL/GenBank/DDBJ whole genome shotgun (WGS) entry which is preliminary data.</text>
</comment>